<feature type="domain" description="Carrier" evidence="8">
    <location>
        <begin position="670"/>
        <end position="747"/>
    </location>
</feature>
<dbReference type="InterPro" id="IPR036736">
    <property type="entry name" value="ACP-like_sf"/>
</dbReference>
<dbReference type="Gene3D" id="1.10.1200.10">
    <property type="entry name" value="ACP-like"/>
    <property type="match status" value="1"/>
</dbReference>
<dbReference type="Gene3D" id="3.30.300.30">
    <property type="match status" value="1"/>
</dbReference>
<dbReference type="EC" id="6.2.1.3" evidence="9"/>
<dbReference type="InterPro" id="IPR025110">
    <property type="entry name" value="AMP-bd_C"/>
</dbReference>
<dbReference type="FunFam" id="3.40.50.12780:FF:000013">
    <property type="entry name" value="Long-chain-fatty-acid--AMP ligase FadD32"/>
    <property type="match status" value="1"/>
</dbReference>
<name>A0A5C5XRG6_9BACT</name>
<dbReference type="CDD" id="cd05931">
    <property type="entry name" value="FAAL"/>
    <property type="match status" value="1"/>
</dbReference>
<dbReference type="SMART" id="SM01294">
    <property type="entry name" value="PKS_PP_betabranch"/>
    <property type="match status" value="1"/>
</dbReference>
<keyword evidence="10" id="KW-1185">Reference proteome</keyword>
<evidence type="ECO:0000259" key="8">
    <source>
        <dbReference type="PROSITE" id="PS50075"/>
    </source>
</evidence>
<dbReference type="PROSITE" id="PS00455">
    <property type="entry name" value="AMP_BINDING"/>
    <property type="match status" value="1"/>
</dbReference>
<dbReference type="PANTHER" id="PTHR22754">
    <property type="entry name" value="DISCO-INTERACTING PROTEIN 2 DIP2 -RELATED"/>
    <property type="match status" value="1"/>
</dbReference>
<evidence type="ECO:0000256" key="7">
    <source>
        <dbReference type="SAM" id="MobiDB-lite"/>
    </source>
</evidence>
<protein>
    <submittedName>
        <fullName evidence="9">Putative long-chain-fatty-acid--CoA ligase FadD23</fullName>
        <ecNumber evidence="9">6.2.1.3</ecNumber>
    </submittedName>
</protein>
<dbReference type="GO" id="GO:0071766">
    <property type="term" value="P:Actinobacterium-type cell wall biogenesis"/>
    <property type="evidence" value="ECO:0007669"/>
    <property type="project" value="UniProtKB-ARBA"/>
</dbReference>
<evidence type="ECO:0000256" key="2">
    <source>
        <dbReference type="ARBA" id="ARBA00022450"/>
    </source>
</evidence>
<dbReference type="InterPro" id="IPR040097">
    <property type="entry name" value="FAAL/FAAC"/>
</dbReference>
<comment type="similarity">
    <text evidence="1">Belongs to the ATP-dependent AMP-binding enzyme family.</text>
</comment>
<dbReference type="Proteomes" id="UP000318053">
    <property type="component" value="Unassembled WGS sequence"/>
</dbReference>
<dbReference type="SMART" id="SM00823">
    <property type="entry name" value="PKS_PP"/>
    <property type="match status" value="1"/>
</dbReference>
<evidence type="ECO:0000256" key="3">
    <source>
        <dbReference type="ARBA" id="ARBA00022553"/>
    </source>
</evidence>
<dbReference type="InterPro" id="IPR020845">
    <property type="entry name" value="AMP-binding_CS"/>
</dbReference>
<dbReference type="InterPro" id="IPR000873">
    <property type="entry name" value="AMP-dep_synth/lig_dom"/>
</dbReference>
<evidence type="ECO:0000256" key="4">
    <source>
        <dbReference type="ARBA" id="ARBA00022598"/>
    </source>
</evidence>
<organism evidence="9 10">
    <name type="scientific">Allorhodopirellula solitaria</name>
    <dbReference type="NCBI Taxonomy" id="2527987"/>
    <lineage>
        <taxon>Bacteria</taxon>
        <taxon>Pseudomonadati</taxon>
        <taxon>Planctomycetota</taxon>
        <taxon>Planctomycetia</taxon>
        <taxon>Pirellulales</taxon>
        <taxon>Pirellulaceae</taxon>
        <taxon>Allorhodopirellula</taxon>
    </lineage>
</organism>
<evidence type="ECO:0000256" key="6">
    <source>
        <dbReference type="ARBA" id="ARBA00023098"/>
    </source>
</evidence>
<keyword evidence="2" id="KW-0596">Phosphopantetheine</keyword>
<dbReference type="Pfam" id="PF00501">
    <property type="entry name" value="AMP-binding"/>
    <property type="match status" value="1"/>
</dbReference>
<dbReference type="Pfam" id="PF00550">
    <property type="entry name" value="PP-binding"/>
    <property type="match status" value="1"/>
</dbReference>
<dbReference type="GO" id="GO:0005886">
    <property type="term" value="C:plasma membrane"/>
    <property type="evidence" value="ECO:0007669"/>
    <property type="project" value="TreeGrafter"/>
</dbReference>
<accession>A0A5C5XRG6</accession>
<comment type="caution">
    <text evidence="9">The sequence shown here is derived from an EMBL/GenBank/DDBJ whole genome shotgun (WGS) entry which is preliminary data.</text>
</comment>
<dbReference type="GO" id="GO:0004467">
    <property type="term" value="F:long-chain fatty acid-CoA ligase activity"/>
    <property type="evidence" value="ECO:0007669"/>
    <property type="project" value="UniProtKB-EC"/>
</dbReference>
<proteinExistence type="inferred from homology"/>
<reference evidence="9 10" key="1">
    <citation type="submission" date="2019-02" db="EMBL/GenBank/DDBJ databases">
        <title>Deep-cultivation of Planctomycetes and their phenomic and genomic characterization uncovers novel biology.</title>
        <authorList>
            <person name="Wiegand S."/>
            <person name="Jogler M."/>
            <person name="Boedeker C."/>
            <person name="Pinto D."/>
            <person name="Vollmers J."/>
            <person name="Rivas-Marin E."/>
            <person name="Kohn T."/>
            <person name="Peeters S.H."/>
            <person name="Heuer A."/>
            <person name="Rast P."/>
            <person name="Oberbeckmann S."/>
            <person name="Bunk B."/>
            <person name="Jeske O."/>
            <person name="Meyerdierks A."/>
            <person name="Storesund J.E."/>
            <person name="Kallscheuer N."/>
            <person name="Luecker S."/>
            <person name="Lage O.M."/>
            <person name="Pohl T."/>
            <person name="Merkel B.J."/>
            <person name="Hornburger P."/>
            <person name="Mueller R.-W."/>
            <person name="Bruemmer F."/>
            <person name="Labrenz M."/>
            <person name="Spormann A.M."/>
            <person name="Op Den Camp H."/>
            <person name="Overmann J."/>
            <person name="Amann R."/>
            <person name="Jetten M.S.M."/>
            <person name="Mascher T."/>
            <person name="Medema M.H."/>
            <person name="Devos D.P."/>
            <person name="Kaster A.-K."/>
            <person name="Ovreas L."/>
            <person name="Rohde M."/>
            <person name="Galperin M.Y."/>
            <person name="Jogler C."/>
        </authorList>
    </citation>
    <scope>NUCLEOTIDE SEQUENCE [LARGE SCALE GENOMIC DNA]</scope>
    <source>
        <strain evidence="9 10">CA85</strain>
    </source>
</reference>
<dbReference type="InterPro" id="IPR020806">
    <property type="entry name" value="PKS_PP-bd"/>
</dbReference>
<evidence type="ECO:0000313" key="10">
    <source>
        <dbReference type="Proteomes" id="UP000318053"/>
    </source>
</evidence>
<gene>
    <name evidence="9" type="ORF">CA85_34480</name>
</gene>
<dbReference type="SUPFAM" id="SSF47336">
    <property type="entry name" value="ACP-like"/>
    <property type="match status" value="1"/>
</dbReference>
<evidence type="ECO:0000256" key="5">
    <source>
        <dbReference type="ARBA" id="ARBA00022832"/>
    </source>
</evidence>
<dbReference type="Pfam" id="PF23024">
    <property type="entry name" value="AMP-dom_DIP2-like"/>
    <property type="match status" value="1"/>
</dbReference>
<dbReference type="EMBL" id="SJPK01000008">
    <property type="protein sequence ID" value="TWT65101.1"/>
    <property type="molecule type" value="Genomic_DNA"/>
</dbReference>
<dbReference type="PROSITE" id="PS50075">
    <property type="entry name" value="CARRIER"/>
    <property type="match status" value="1"/>
</dbReference>
<dbReference type="Gene3D" id="3.40.50.12780">
    <property type="entry name" value="N-terminal domain of ligase-like"/>
    <property type="match status" value="1"/>
</dbReference>
<dbReference type="InterPro" id="IPR045851">
    <property type="entry name" value="AMP-bd_C_sf"/>
</dbReference>
<keyword evidence="6" id="KW-0443">Lipid metabolism</keyword>
<keyword evidence="5" id="KW-0276">Fatty acid metabolism</keyword>
<dbReference type="PANTHER" id="PTHR22754:SF32">
    <property type="entry name" value="DISCO-INTERACTING PROTEIN 2"/>
    <property type="match status" value="1"/>
</dbReference>
<keyword evidence="4 9" id="KW-0436">Ligase</keyword>
<feature type="region of interest" description="Disordered" evidence="7">
    <location>
        <begin position="651"/>
        <end position="670"/>
    </location>
</feature>
<dbReference type="GO" id="GO:0070566">
    <property type="term" value="F:adenylyltransferase activity"/>
    <property type="evidence" value="ECO:0007669"/>
    <property type="project" value="TreeGrafter"/>
</dbReference>
<dbReference type="GO" id="GO:0031177">
    <property type="term" value="F:phosphopantetheine binding"/>
    <property type="evidence" value="ECO:0007669"/>
    <property type="project" value="InterPro"/>
</dbReference>
<dbReference type="GO" id="GO:0006633">
    <property type="term" value="P:fatty acid biosynthetic process"/>
    <property type="evidence" value="ECO:0007669"/>
    <property type="project" value="TreeGrafter"/>
</dbReference>
<dbReference type="SUPFAM" id="SSF56801">
    <property type="entry name" value="Acetyl-CoA synthetase-like"/>
    <property type="match status" value="1"/>
</dbReference>
<dbReference type="AlphaFoldDB" id="A0A5C5XRG6"/>
<dbReference type="InterPro" id="IPR042099">
    <property type="entry name" value="ANL_N_sf"/>
</dbReference>
<sequence length="753" mass="82084">MLSHDQRIIRFRLVGSDDLMSCFTQFTSDHLPPMHRKPASAAQRTPDWLSLPHLLTERARLHPDRPALTFIDGDGPTPSLTYAELHDRVIELTQRIEGVMGSRRPTASQERAVEESQFAAAADRALLLFPPGLEFIVGFFACQYCRLIPVPTCFPKPGRAMPRLESAAADCAPALLLADAETLAGLDPARLSHAVTSPPHLATDAVQPGPIAGNAAALLDRIEPTDLGLLQYTSGSTSDPKGVMVSHANLLTNLESICDAFGLHRSRSADDHSISAVSWLPPFHDMGLIGGLLEAIYLGGHTTLMSPRSFLSKPSRWLATIASTGATISGAPNFAFELCVDRMTADEAAELDLSRWEVAFCGAEPIAVETLDRFANHFAAAGFRSNAYIPCYGLAEATLLVASSRSNHSAPRLKIDRDELTMGRATPVGDDHPRNQTRTIACCGEPCLDTRIEIVCPDGRPCLDGQIGEIWLQGGSIAQGYWQRDDINAERFGARIANDAAAGEFLRTGDLGFFHDGNLYVTGRCKDLIILRGRNHFPQDIEATVQRALGDQMTRCVAVATNAYVGEALSIVAEVSRHTDEDSLPSLVRHIRRQVIDEHEIDARQIVLTRPGAIPVTTSGKVKRAACRQLLESDEIPARYEWSRSILADQGTSDQLPPLPQHVDESSRGEATQQIEAWMLAWLIHRSGMDAKDVCRDTRFTEHGLDSMSAVELSGELDDWLGVELTPVVAETYPTPAKLAAYLAGELVESTPH</sequence>
<evidence type="ECO:0000313" key="9">
    <source>
        <dbReference type="EMBL" id="TWT65101.1"/>
    </source>
</evidence>
<evidence type="ECO:0000256" key="1">
    <source>
        <dbReference type="ARBA" id="ARBA00006432"/>
    </source>
</evidence>
<dbReference type="InterPro" id="IPR009081">
    <property type="entry name" value="PP-bd_ACP"/>
</dbReference>
<keyword evidence="3" id="KW-0597">Phosphoprotein</keyword>